<evidence type="ECO:0000313" key="2">
    <source>
        <dbReference type="Proteomes" id="UP001153365"/>
    </source>
</evidence>
<comment type="caution">
    <text evidence="1">The sequence shown here is derived from an EMBL/GenBank/DDBJ whole genome shotgun (WGS) entry which is preliminary data.</text>
</comment>
<protein>
    <submittedName>
        <fullName evidence="1">Mitochondrial PGP phosphatase-domain-containing protein</fullName>
    </submittedName>
</protein>
<organism evidence="1 2">
    <name type="scientific">Phakopsora pachyrhizi</name>
    <name type="common">Asian soybean rust disease fungus</name>
    <dbReference type="NCBI Taxonomy" id="170000"/>
    <lineage>
        <taxon>Eukaryota</taxon>
        <taxon>Fungi</taxon>
        <taxon>Dikarya</taxon>
        <taxon>Basidiomycota</taxon>
        <taxon>Pucciniomycotina</taxon>
        <taxon>Pucciniomycetes</taxon>
        <taxon>Pucciniales</taxon>
        <taxon>Phakopsoraceae</taxon>
        <taxon>Phakopsora</taxon>
    </lineage>
</organism>
<dbReference type="EMBL" id="CALTRL010006121">
    <property type="protein sequence ID" value="CAH7689736.1"/>
    <property type="molecule type" value="Genomic_DNA"/>
</dbReference>
<reference evidence="1" key="1">
    <citation type="submission" date="2022-06" db="EMBL/GenBank/DDBJ databases">
        <authorList>
            <consortium name="SYNGENTA / RWTH Aachen University"/>
        </authorList>
    </citation>
    <scope>NUCLEOTIDE SEQUENCE</scope>
</reference>
<dbReference type="GO" id="GO:0008962">
    <property type="term" value="F:phosphatidylglycerophosphatase activity"/>
    <property type="evidence" value="ECO:0007669"/>
    <property type="project" value="InterPro"/>
</dbReference>
<keyword evidence="2" id="KW-1185">Reference proteome</keyword>
<evidence type="ECO:0000313" key="1">
    <source>
        <dbReference type="EMBL" id="CAH7689736.1"/>
    </source>
</evidence>
<sequence length="419" mass="48008">MIRKLDGLFTVLSCLITRSRSIIPDLIVKDIRSLDWKNFKQIHKFNGVVIDKDNCITRTNKDELIDELKGSWESCISSFGNLRVLIVSNSIGTIDDPSLIQAEYISKKLKVPVLVHDTKKPSRALSYQIHKYFTNPPFESINQVIYPYSQTEVTRNPNKCCQDHYQATQSVGLNPSSTNLESDLKLLVIGDRFFTDVLLASNMRDHFIKLKKHPASIKTFTSSSNITSSIDVTQEQIFSVLTTNIWESEGLPIKLMRLMERSLYSTILKRSLKSSSLVKPSDGSEVELHSQNYHQRLIRNMISIKDLSIDGYSRTSSLLSKLLTFSDLNNNSLTTIVIKNLTISELKKKLKSIIIKLKMKLSVILTKTLKNLYKLMMISRVFMIIRLKSLNFKRSSKLFLRFGFSLPKAFVQLKSWKEL</sequence>
<dbReference type="InterPro" id="IPR027706">
    <property type="entry name" value="PGP_Pase"/>
</dbReference>
<dbReference type="Pfam" id="PF09419">
    <property type="entry name" value="PGP_phosphatase"/>
    <property type="match status" value="1"/>
</dbReference>
<dbReference type="Proteomes" id="UP001153365">
    <property type="component" value="Unassembled WGS sequence"/>
</dbReference>
<proteinExistence type="predicted"/>
<name>A0AAV0BVT9_PHAPC</name>
<dbReference type="AlphaFoldDB" id="A0AAV0BVT9"/>
<gene>
    <name evidence="1" type="ORF">PPACK8108_LOCUS24863</name>
</gene>
<accession>A0AAV0BVT9</accession>